<dbReference type="OrthoDB" id="6368531at2759"/>
<gene>
    <name evidence="2" type="ORF">C7M84_006589</name>
</gene>
<comment type="caution">
    <text evidence="2">The sequence shown here is derived from an EMBL/GenBank/DDBJ whole genome shotgun (WGS) entry which is preliminary data.</text>
</comment>
<proteinExistence type="predicted"/>
<evidence type="ECO:0000256" key="1">
    <source>
        <dbReference type="SAM" id="MobiDB-lite"/>
    </source>
</evidence>
<dbReference type="AlphaFoldDB" id="A0A3R7STW3"/>
<feature type="region of interest" description="Disordered" evidence="1">
    <location>
        <begin position="120"/>
        <end position="189"/>
    </location>
</feature>
<keyword evidence="3" id="KW-1185">Reference proteome</keyword>
<sequence length="189" mass="21517">MSSTAPILTGLLMASAVVYLGVRNRSLRQVALDNSLEAEKMMNDRDYHLSNCQKSIDPMKNDLEGLERQLKEQNDLLAANKGKLNSLKSIKANIDAKRTEIADLQKKVDEANVMLVSLQEEEKKKEEEAKKKSEEEAKKKAEEEAKKKAEEEAKKKAEEEAKKKAEEEAKKKEEEEKKKAEEEKKEKKA</sequence>
<protein>
    <submittedName>
        <fullName evidence="2">Uncharacterized protein</fullName>
    </submittedName>
</protein>
<reference evidence="2 3" key="1">
    <citation type="submission" date="2018-04" db="EMBL/GenBank/DDBJ databases">
        <authorList>
            <person name="Zhang X."/>
            <person name="Yuan J."/>
            <person name="Li F."/>
            <person name="Xiang J."/>
        </authorList>
    </citation>
    <scope>NUCLEOTIDE SEQUENCE [LARGE SCALE GENOMIC DNA]</scope>
    <source>
        <tissue evidence="2">Muscle</tissue>
    </source>
</reference>
<dbReference type="Proteomes" id="UP000283509">
    <property type="component" value="Unassembled WGS sequence"/>
</dbReference>
<accession>A0A3R7STW3</accession>
<organism evidence="2 3">
    <name type="scientific">Penaeus vannamei</name>
    <name type="common">Whiteleg shrimp</name>
    <name type="synonym">Litopenaeus vannamei</name>
    <dbReference type="NCBI Taxonomy" id="6689"/>
    <lineage>
        <taxon>Eukaryota</taxon>
        <taxon>Metazoa</taxon>
        <taxon>Ecdysozoa</taxon>
        <taxon>Arthropoda</taxon>
        <taxon>Crustacea</taxon>
        <taxon>Multicrustacea</taxon>
        <taxon>Malacostraca</taxon>
        <taxon>Eumalacostraca</taxon>
        <taxon>Eucarida</taxon>
        <taxon>Decapoda</taxon>
        <taxon>Dendrobranchiata</taxon>
        <taxon>Penaeoidea</taxon>
        <taxon>Penaeidae</taxon>
        <taxon>Penaeus</taxon>
    </lineage>
</organism>
<dbReference type="EMBL" id="QCYY01001837">
    <property type="protein sequence ID" value="ROT74889.1"/>
    <property type="molecule type" value="Genomic_DNA"/>
</dbReference>
<reference evidence="2 3" key="2">
    <citation type="submission" date="2019-01" db="EMBL/GenBank/DDBJ databases">
        <title>The decoding of complex shrimp genome reveals the adaptation for benthos swimmer, frequently molting mechanism and breeding impact on genome.</title>
        <authorList>
            <person name="Sun Y."/>
            <person name="Gao Y."/>
            <person name="Yu Y."/>
        </authorList>
    </citation>
    <scope>NUCLEOTIDE SEQUENCE [LARGE SCALE GENOMIC DNA]</scope>
    <source>
        <tissue evidence="2">Muscle</tissue>
    </source>
</reference>
<evidence type="ECO:0000313" key="3">
    <source>
        <dbReference type="Proteomes" id="UP000283509"/>
    </source>
</evidence>
<name>A0A3R7STW3_PENVA</name>
<evidence type="ECO:0000313" key="2">
    <source>
        <dbReference type="EMBL" id="ROT74889.1"/>
    </source>
</evidence>